<evidence type="ECO:0000256" key="1">
    <source>
        <dbReference type="ARBA" id="ARBA00004554"/>
    </source>
</evidence>
<keyword evidence="5 13" id="KW-0812">Transmembrane</keyword>
<keyword evidence="4" id="KW-0433">Leucine-rich repeat</keyword>
<evidence type="ECO:0000256" key="2">
    <source>
        <dbReference type="ARBA" id="ARBA00017324"/>
    </source>
</evidence>
<feature type="transmembrane region" description="Helical" evidence="13">
    <location>
        <begin position="475"/>
        <end position="496"/>
    </location>
</feature>
<evidence type="ECO:0000256" key="5">
    <source>
        <dbReference type="ARBA" id="ARBA00022692"/>
    </source>
</evidence>
<dbReference type="Pfam" id="PF13306">
    <property type="entry name" value="LRR_5"/>
    <property type="match status" value="2"/>
</dbReference>
<keyword evidence="9 13" id="KW-0472">Membrane</keyword>
<protein>
    <recommendedName>
        <fullName evidence="2 13">Thyrotropin receptor</fullName>
    </recommendedName>
</protein>
<evidence type="ECO:0000256" key="11">
    <source>
        <dbReference type="ARBA" id="ARBA00023170"/>
    </source>
</evidence>
<evidence type="ECO:0000313" key="16">
    <source>
        <dbReference type="Ensembl" id="ENSSFOP00015046256.1"/>
    </source>
</evidence>
<keyword evidence="6" id="KW-0677">Repeat</keyword>
<dbReference type="InterPro" id="IPR032675">
    <property type="entry name" value="LRR_dom_sf"/>
</dbReference>
<keyword evidence="8 13" id="KW-0297">G-protein coupled receptor</keyword>
<evidence type="ECO:0000256" key="9">
    <source>
        <dbReference type="ARBA" id="ARBA00023136"/>
    </source>
</evidence>
<dbReference type="GO" id="GO:0009755">
    <property type="term" value="P:hormone-mediated signaling pathway"/>
    <property type="evidence" value="ECO:0007669"/>
    <property type="project" value="TreeGrafter"/>
</dbReference>
<dbReference type="PRINTS" id="PR00237">
    <property type="entry name" value="GPCRRHODOPSN"/>
</dbReference>
<sequence length="758" mass="85078">MGQAVSDNERVCVCVCVCVCVLRWVHWLIQGPAGLLLSFGRSAEHPKSNDPERLRPQSDTRAPSHREPLLAGDAHPRARERSVTLVYGTQRPTSMMRMLYLWLLLALVPLLSDPWPVGTDDDVGCFSEKNSFFCVGDEVRRMPAVIPSDTTSVVFRMTKLRIIPPQAFCGLSEVSEITVIENGFLEEIRAFAFANLSKVVEITITASKYLAVIHKDAFWDLPNLRYLSIMNTGLKRLPDFTKIHSAAHDFVLDFQDNLYVDVIPPNAFLGMTTDIVEDLRLSRNGITEVQSHAFNGTKMTRLFLMGNQQLRHIHSQAFTGAEGPGVLDISQTAVSTLPENMLHGLKLLRAVAVQNLKKLPRGELFTQLVEANLTYPSHCCTFANLRRNTSTESPLCSLPNIEEEQPRFFWENCQTNNEVSCFPKPDAFNPCEDIMGSTYLRVFIWLISMLAIAGNLLVLAALLSSHYKLTMPRFLMCNLAFADLCIGVYLLIIAAMDNHTRSQYYNYGIDWQTGPGCTIAGFITVFASELSVYTLTVVALANWHIMFPLLADQRTLLRHARAIMTVGWVFALLAAVLPVVGVSSYSKVSICLPMDVETTVAQVYVVGLLLLNVLAFLVVCICYLRIYLTLRNPNFVPPGADIGMAQRMAMLIFTNFLCMAPISIFAILAALKLPLITMSHAKVLLVFFYPINSCSNPFLYVIFTKTFKRDFFFLASRFGFFKARALVHCTEMPSPLRRVWVSTRNDTLHSLESLNDFR</sequence>
<dbReference type="GO" id="GO:0007189">
    <property type="term" value="P:adenylate cyclase-activating G protein-coupled receptor signaling pathway"/>
    <property type="evidence" value="ECO:0007669"/>
    <property type="project" value="TreeGrafter"/>
</dbReference>
<keyword evidence="11 13" id="KW-0675">Receptor</keyword>
<dbReference type="PRINTS" id="PR00373">
    <property type="entry name" value="GLYCHORMONER"/>
</dbReference>
<evidence type="ECO:0000256" key="4">
    <source>
        <dbReference type="ARBA" id="ARBA00022614"/>
    </source>
</evidence>
<evidence type="ECO:0000256" key="6">
    <source>
        <dbReference type="ARBA" id="ARBA00022737"/>
    </source>
</evidence>
<dbReference type="GO" id="GO:0016323">
    <property type="term" value="C:basolateral plasma membrane"/>
    <property type="evidence" value="ECO:0007669"/>
    <property type="project" value="UniProtKB-SubCell"/>
</dbReference>
<feature type="transmembrane region" description="Helical" evidence="13">
    <location>
        <begin position="683"/>
        <end position="703"/>
    </location>
</feature>
<feature type="transmembrane region" description="Helical" evidence="13">
    <location>
        <begin position="603"/>
        <end position="628"/>
    </location>
</feature>
<evidence type="ECO:0000256" key="13">
    <source>
        <dbReference type="RuleBase" id="RU361222"/>
    </source>
</evidence>
<reference evidence="16 17" key="1">
    <citation type="submission" date="2019-04" db="EMBL/GenBank/DDBJ databases">
        <authorList>
            <consortium name="Wellcome Sanger Institute Data Sharing"/>
        </authorList>
    </citation>
    <scope>NUCLEOTIDE SEQUENCE [LARGE SCALE GENOMIC DNA]</scope>
</reference>
<feature type="transmembrane region" description="Helical" evidence="13">
    <location>
        <begin position="530"/>
        <end position="550"/>
    </location>
</feature>
<evidence type="ECO:0000256" key="10">
    <source>
        <dbReference type="ARBA" id="ARBA00023157"/>
    </source>
</evidence>
<reference evidence="16" key="2">
    <citation type="submission" date="2025-08" db="UniProtKB">
        <authorList>
            <consortium name="Ensembl"/>
        </authorList>
    </citation>
    <scope>IDENTIFICATION</scope>
</reference>
<evidence type="ECO:0000256" key="7">
    <source>
        <dbReference type="ARBA" id="ARBA00022989"/>
    </source>
</evidence>
<dbReference type="Proteomes" id="UP000694397">
    <property type="component" value="Chromosome 3"/>
</dbReference>
<dbReference type="AlphaFoldDB" id="A0A8C9T3I4"/>
<dbReference type="PROSITE" id="PS50262">
    <property type="entry name" value="G_PROTEIN_RECEP_F1_2"/>
    <property type="match status" value="1"/>
</dbReference>
<dbReference type="FunFam" id="1.20.1070.10:FF:000019">
    <property type="entry name" value="Lutropin-choriogonadotropic hormone receptor"/>
    <property type="match status" value="1"/>
</dbReference>
<dbReference type="Pfam" id="PF00001">
    <property type="entry name" value="7tm_1"/>
    <property type="match status" value="1"/>
</dbReference>
<dbReference type="InterPro" id="IPR000276">
    <property type="entry name" value="GPCR_Rhodpsn"/>
</dbReference>
<evidence type="ECO:0000256" key="8">
    <source>
        <dbReference type="ARBA" id="ARBA00023040"/>
    </source>
</evidence>
<keyword evidence="3 13" id="KW-1003">Cell membrane</keyword>
<dbReference type="GO" id="GO:0008528">
    <property type="term" value="F:G protein-coupled peptide receptor activity"/>
    <property type="evidence" value="ECO:0007669"/>
    <property type="project" value="TreeGrafter"/>
</dbReference>
<dbReference type="PANTHER" id="PTHR24372">
    <property type="entry name" value="GLYCOPROTEIN HORMONE RECEPTOR"/>
    <property type="match status" value="1"/>
</dbReference>
<feature type="region of interest" description="Disordered" evidence="14">
    <location>
        <begin position="45"/>
        <end position="73"/>
    </location>
</feature>
<evidence type="ECO:0000256" key="12">
    <source>
        <dbReference type="ARBA" id="ARBA00023224"/>
    </source>
</evidence>
<keyword evidence="17" id="KW-1185">Reference proteome</keyword>
<dbReference type="InterPro" id="IPR026906">
    <property type="entry name" value="LRR_5"/>
</dbReference>
<dbReference type="InterPro" id="IPR002131">
    <property type="entry name" value="Gphrmn_rcpt_fam"/>
</dbReference>
<name>A0A8C9T3I4_SCLFO</name>
<evidence type="ECO:0000256" key="14">
    <source>
        <dbReference type="SAM" id="MobiDB-lite"/>
    </source>
</evidence>
<dbReference type="GO" id="GO:0004996">
    <property type="term" value="F:thyroid-stimulating hormone receptor activity"/>
    <property type="evidence" value="ECO:0007669"/>
    <property type="project" value="InterPro"/>
</dbReference>
<dbReference type="Gene3D" id="1.20.1070.10">
    <property type="entry name" value="Rhodopsin 7-helix transmembrane proteins"/>
    <property type="match status" value="1"/>
</dbReference>
<proteinExistence type="inferred from homology"/>
<comment type="function">
    <text evidence="13">Receptor for the thyroid-stimulating hormone (TSH) or thyrotropin. Also acts as a receptor for the heterodimeric glycoprotein hormone (GPHA2:GPHB5) or thyrostimulin. The activity of this receptor is mediated by G proteins which activate adenylate cyclase. Plays a central role in controlling thyroid cell metabolism.</text>
</comment>
<accession>A0A8C9T3I4</accession>
<keyword evidence="12 13" id="KW-0807">Transducer</keyword>
<gene>
    <name evidence="16" type="primary">FSHR</name>
    <name evidence="16" type="synonym">LOC114910273</name>
    <name evidence="13" type="synonym">TSHR</name>
</gene>
<dbReference type="PANTHER" id="PTHR24372:SF5">
    <property type="entry name" value="FOLLICLE-STIMULATING HORMONE RECEPTOR"/>
    <property type="match status" value="1"/>
</dbReference>
<feature type="domain" description="G-protein coupled receptors family 1 profile" evidence="15">
    <location>
        <begin position="454"/>
        <end position="700"/>
    </location>
</feature>
<feature type="transmembrane region" description="Helical" evidence="13">
    <location>
        <begin position="562"/>
        <end position="583"/>
    </location>
</feature>
<organism evidence="16 17">
    <name type="scientific">Scleropages formosus</name>
    <name type="common">Asian bonytongue</name>
    <name type="synonym">Osteoglossum formosum</name>
    <dbReference type="NCBI Taxonomy" id="113540"/>
    <lineage>
        <taxon>Eukaryota</taxon>
        <taxon>Metazoa</taxon>
        <taxon>Chordata</taxon>
        <taxon>Craniata</taxon>
        <taxon>Vertebrata</taxon>
        <taxon>Euteleostomi</taxon>
        <taxon>Actinopterygii</taxon>
        <taxon>Neopterygii</taxon>
        <taxon>Teleostei</taxon>
        <taxon>Osteoglossocephala</taxon>
        <taxon>Osteoglossomorpha</taxon>
        <taxon>Osteoglossiformes</taxon>
        <taxon>Osteoglossidae</taxon>
        <taxon>Scleropages</taxon>
    </lineage>
</organism>
<dbReference type="PRINTS" id="PR01145">
    <property type="entry name" value="TSHRECEPTOR"/>
</dbReference>
<feature type="transmembrane region" description="Helical" evidence="13">
    <location>
        <begin position="442"/>
        <end position="463"/>
    </location>
</feature>
<feature type="transmembrane region" description="Helical" evidence="13">
    <location>
        <begin position="649"/>
        <end position="671"/>
    </location>
</feature>
<keyword evidence="10" id="KW-1015">Disulfide bond</keyword>
<dbReference type="InterPro" id="IPR002274">
    <property type="entry name" value="TSH_rcpt"/>
</dbReference>
<evidence type="ECO:0000256" key="3">
    <source>
        <dbReference type="ARBA" id="ARBA00022475"/>
    </source>
</evidence>
<dbReference type="GO" id="GO:0004963">
    <property type="term" value="F:follicle-stimulating hormone receptor activity"/>
    <property type="evidence" value="ECO:0007669"/>
    <property type="project" value="TreeGrafter"/>
</dbReference>
<dbReference type="Ensembl" id="ENSSFOT00015078772.1">
    <property type="protein sequence ID" value="ENSSFOP00015046256.1"/>
    <property type="gene ID" value="ENSSFOG00015024708.1"/>
</dbReference>
<dbReference type="SUPFAM" id="SSF81321">
    <property type="entry name" value="Family A G protein-coupled receptor-like"/>
    <property type="match status" value="1"/>
</dbReference>
<dbReference type="GeneTree" id="ENSGT00940000158952"/>
<dbReference type="GO" id="GO:0008584">
    <property type="term" value="P:male gonad development"/>
    <property type="evidence" value="ECO:0007669"/>
    <property type="project" value="TreeGrafter"/>
</dbReference>
<evidence type="ECO:0000259" key="15">
    <source>
        <dbReference type="PROSITE" id="PS50262"/>
    </source>
</evidence>
<dbReference type="InterPro" id="IPR017452">
    <property type="entry name" value="GPCR_Rhodpsn_7TM"/>
</dbReference>
<comment type="subcellular location">
    <subcellularLocation>
        <location evidence="1">Basolateral cell membrane</location>
        <topology evidence="1">Multi-pass membrane protein</topology>
    </subcellularLocation>
    <subcellularLocation>
        <location evidence="13">Cell membrane</location>
        <topology evidence="13">Multi-pass membrane protein</topology>
    </subcellularLocation>
</comment>
<comment type="similarity">
    <text evidence="13">Belongs to the G-protein coupled receptor 1 family. FSH/LSH/TSH subfamily.</text>
</comment>
<dbReference type="Gene3D" id="3.80.10.10">
    <property type="entry name" value="Ribonuclease Inhibitor"/>
    <property type="match status" value="1"/>
</dbReference>
<evidence type="ECO:0000313" key="17">
    <source>
        <dbReference type="Proteomes" id="UP000694397"/>
    </source>
</evidence>
<keyword evidence="7 13" id="KW-1133">Transmembrane helix</keyword>
<reference evidence="16" key="3">
    <citation type="submission" date="2025-09" db="UniProtKB">
        <authorList>
            <consortium name="Ensembl"/>
        </authorList>
    </citation>
    <scope>IDENTIFICATION</scope>
</reference>
<dbReference type="SUPFAM" id="SSF52058">
    <property type="entry name" value="L domain-like"/>
    <property type="match status" value="1"/>
</dbReference>